<accession>A0A9X9PUJ7</accession>
<organism evidence="2 3">
    <name type="scientific">Gulo gulo</name>
    <name type="common">Wolverine</name>
    <name type="synonym">Gluton</name>
    <dbReference type="NCBI Taxonomy" id="48420"/>
    <lineage>
        <taxon>Eukaryota</taxon>
        <taxon>Metazoa</taxon>
        <taxon>Chordata</taxon>
        <taxon>Craniata</taxon>
        <taxon>Vertebrata</taxon>
        <taxon>Euteleostomi</taxon>
        <taxon>Mammalia</taxon>
        <taxon>Eutheria</taxon>
        <taxon>Laurasiatheria</taxon>
        <taxon>Carnivora</taxon>
        <taxon>Caniformia</taxon>
        <taxon>Musteloidea</taxon>
        <taxon>Mustelidae</taxon>
        <taxon>Guloninae</taxon>
        <taxon>Gulo</taxon>
    </lineage>
</organism>
<feature type="region of interest" description="Disordered" evidence="1">
    <location>
        <begin position="1"/>
        <end position="49"/>
    </location>
</feature>
<name>A0A9X9PUJ7_GULGU</name>
<feature type="non-terminal residue" evidence="2">
    <location>
        <position position="1"/>
    </location>
</feature>
<evidence type="ECO:0000313" key="3">
    <source>
        <dbReference type="Proteomes" id="UP000269945"/>
    </source>
</evidence>
<keyword evidence="3" id="KW-1185">Reference proteome</keyword>
<sequence length="107" mass="11533">ASQTCSPGVCPGWPSGRASLRVPGCERDQPGAGARSSWGQPPHVPPWPRSPCTRRAACRGGALWPGGPASCPDTGSDRYYNSIPSLLRMRAQRGHEFQLPGKCWVHR</sequence>
<comment type="caution">
    <text evidence="2">The sequence shown here is derived from an EMBL/GenBank/DDBJ whole genome shotgun (WGS) entry which is preliminary data.</text>
</comment>
<dbReference type="EMBL" id="CYRY02002078">
    <property type="protein sequence ID" value="VCW66742.1"/>
    <property type="molecule type" value="Genomic_DNA"/>
</dbReference>
<evidence type="ECO:0000313" key="2">
    <source>
        <dbReference type="EMBL" id="VCW66742.1"/>
    </source>
</evidence>
<dbReference type="Proteomes" id="UP000269945">
    <property type="component" value="Unassembled WGS sequence"/>
</dbReference>
<dbReference type="AlphaFoldDB" id="A0A9X9PUJ7"/>
<proteinExistence type="predicted"/>
<reference evidence="2 3" key="1">
    <citation type="submission" date="2018-10" db="EMBL/GenBank/DDBJ databases">
        <authorList>
            <person name="Ekblom R."/>
            <person name="Jareborg N."/>
        </authorList>
    </citation>
    <scope>NUCLEOTIDE SEQUENCE [LARGE SCALE GENOMIC DNA]</scope>
    <source>
        <tissue evidence="2">Muscle</tissue>
    </source>
</reference>
<gene>
    <name evidence="2" type="ORF">BN2614_LOCUS1</name>
</gene>
<protein>
    <submittedName>
        <fullName evidence="2">Uncharacterized protein</fullName>
    </submittedName>
</protein>
<evidence type="ECO:0000256" key="1">
    <source>
        <dbReference type="SAM" id="MobiDB-lite"/>
    </source>
</evidence>